<proteinExistence type="predicted"/>
<gene>
    <name evidence="2" type="ORF">caldi_11280</name>
</gene>
<evidence type="ECO:0000313" key="3">
    <source>
        <dbReference type="Proteomes" id="UP001163687"/>
    </source>
</evidence>
<dbReference type="EMBL" id="AP025628">
    <property type="protein sequence ID" value="BDG60038.1"/>
    <property type="molecule type" value="Genomic_DNA"/>
</dbReference>
<dbReference type="RefSeq" id="WP_264844107.1">
    <property type="nucleotide sequence ID" value="NZ_AP025628.1"/>
</dbReference>
<sequence>MLNLERLSDITHELSSNLIRSIVLPRGLWRRLTGHARRSRDAAAADAAAGEPYLRSGTVILCGSEEVPHDAVIAAIHRVGGRDFRVIVLRAGELAEKSPEAPAGSHGSQAGSPAVRAFRKYGIPEVHTVNLPGRAAAEDSALAARLAEAEVVVLEAGEIAGALDTLMGTAVHRALGEALGRGHVLVATRPAHLLLAERLVIPGAGGGTSAVPGLSLLPGVVVHAPPGRQPSPAGLLHALGTHLSPQHLGMELDPGAVLVVRGNEAQVLGDGAVTFADGRETSTTCDEVLPTRDQPPPGDLPPVCSLRLHLLVPGYSLNLRTRRPMAPSRESAQAAVAAGDRSAFPA</sequence>
<dbReference type="Gene3D" id="3.40.50.880">
    <property type="match status" value="1"/>
</dbReference>
<feature type="region of interest" description="Disordered" evidence="1">
    <location>
        <begin position="322"/>
        <end position="346"/>
    </location>
</feature>
<dbReference type="Proteomes" id="UP001163687">
    <property type="component" value="Chromosome"/>
</dbReference>
<accession>A0AA35CKE3</accession>
<keyword evidence="3" id="KW-1185">Reference proteome</keyword>
<name>A0AA35CKE3_9FIRM</name>
<organism evidence="2 3">
    <name type="scientific">Caldinitratiruptor microaerophilus</name>
    <dbReference type="NCBI Taxonomy" id="671077"/>
    <lineage>
        <taxon>Bacteria</taxon>
        <taxon>Bacillati</taxon>
        <taxon>Bacillota</taxon>
        <taxon>Clostridia</taxon>
        <taxon>Eubacteriales</taxon>
        <taxon>Symbiobacteriaceae</taxon>
        <taxon>Caldinitratiruptor</taxon>
    </lineage>
</organism>
<evidence type="ECO:0000313" key="2">
    <source>
        <dbReference type="EMBL" id="BDG60038.1"/>
    </source>
</evidence>
<dbReference type="SUPFAM" id="SSF52317">
    <property type="entry name" value="Class I glutamine amidotransferase-like"/>
    <property type="match status" value="1"/>
</dbReference>
<dbReference type="KEGG" id="cmic:caldi_11280"/>
<evidence type="ECO:0000256" key="1">
    <source>
        <dbReference type="SAM" id="MobiDB-lite"/>
    </source>
</evidence>
<protein>
    <submittedName>
        <fullName evidence="2">Uncharacterized protein</fullName>
    </submittedName>
</protein>
<dbReference type="InterPro" id="IPR029062">
    <property type="entry name" value="Class_I_gatase-like"/>
</dbReference>
<reference evidence="2" key="1">
    <citation type="submission" date="2022-03" db="EMBL/GenBank/DDBJ databases">
        <title>Complete genome sequence of Caldinitratiruptor microaerophilus.</title>
        <authorList>
            <person name="Mukaiyama R."/>
            <person name="Nishiyama T."/>
            <person name="Ueda K."/>
        </authorList>
    </citation>
    <scope>NUCLEOTIDE SEQUENCE</scope>
    <source>
        <strain evidence="2">JCM 16183</strain>
    </source>
</reference>
<dbReference type="AlphaFoldDB" id="A0AA35CKE3"/>